<dbReference type="AlphaFoldDB" id="A0ABD0ULL3"/>
<organism evidence="6 7">
    <name type="scientific">Dendrobium thyrsiflorum</name>
    <name type="common">Pinecone-like raceme dendrobium</name>
    <name type="synonym">Orchid</name>
    <dbReference type="NCBI Taxonomy" id="117978"/>
    <lineage>
        <taxon>Eukaryota</taxon>
        <taxon>Viridiplantae</taxon>
        <taxon>Streptophyta</taxon>
        <taxon>Embryophyta</taxon>
        <taxon>Tracheophyta</taxon>
        <taxon>Spermatophyta</taxon>
        <taxon>Magnoliopsida</taxon>
        <taxon>Liliopsida</taxon>
        <taxon>Asparagales</taxon>
        <taxon>Orchidaceae</taxon>
        <taxon>Epidendroideae</taxon>
        <taxon>Malaxideae</taxon>
        <taxon>Dendrobiinae</taxon>
        <taxon>Dendrobium</taxon>
    </lineage>
</organism>
<name>A0ABD0ULL3_DENTH</name>
<dbReference type="EMBL" id="JANQDX010000015">
    <property type="protein sequence ID" value="KAL0911307.1"/>
    <property type="molecule type" value="Genomic_DNA"/>
</dbReference>
<dbReference type="Proteomes" id="UP001552299">
    <property type="component" value="Unassembled WGS sequence"/>
</dbReference>
<dbReference type="CDD" id="cd23509">
    <property type="entry name" value="Gnk2-like"/>
    <property type="match status" value="2"/>
</dbReference>
<feature type="chain" id="PRO_5044794730" description="Gnk2-homologous domain-containing protein" evidence="4">
    <location>
        <begin position="22"/>
        <end position="324"/>
    </location>
</feature>
<dbReference type="InterPro" id="IPR038408">
    <property type="entry name" value="GNK2_sf"/>
</dbReference>
<accession>A0ABD0ULL3</accession>
<evidence type="ECO:0000256" key="3">
    <source>
        <dbReference type="SAM" id="MobiDB-lite"/>
    </source>
</evidence>
<gene>
    <name evidence="6" type="ORF">M5K25_019439</name>
</gene>
<evidence type="ECO:0000313" key="6">
    <source>
        <dbReference type="EMBL" id="KAL0911307.1"/>
    </source>
</evidence>
<evidence type="ECO:0000256" key="2">
    <source>
        <dbReference type="ARBA" id="ARBA00022737"/>
    </source>
</evidence>
<keyword evidence="2" id="KW-0677">Repeat</keyword>
<feature type="compositionally biased region" description="Polar residues" evidence="3">
    <location>
        <begin position="288"/>
        <end position="300"/>
    </location>
</feature>
<feature type="compositionally biased region" description="Pro residues" evidence="3">
    <location>
        <begin position="258"/>
        <end position="285"/>
    </location>
</feature>
<keyword evidence="1 4" id="KW-0732">Signal</keyword>
<protein>
    <recommendedName>
        <fullName evidence="5">Gnk2-homologous domain-containing protein</fullName>
    </recommendedName>
</protein>
<keyword evidence="7" id="KW-1185">Reference proteome</keyword>
<evidence type="ECO:0000256" key="4">
    <source>
        <dbReference type="SAM" id="SignalP"/>
    </source>
</evidence>
<evidence type="ECO:0000259" key="5">
    <source>
        <dbReference type="PROSITE" id="PS51473"/>
    </source>
</evidence>
<feature type="signal peptide" evidence="4">
    <location>
        <begin position="1"/>
        <end position="21"/>
    </location>
</feature>
<dbReference type="PROSITE" id="PS51473">
    <property type="entry name" value="GNK2"/>
    <property type="match status" value="2"/>
</dbReference>
<dbReference type="Pfam" id="PF01657">
    <property type="entry name" value="Stress-antifung"/>
    <property type="match status" value="2"/>
</dbReference>
<evidence type="ECO:0000256" key="1">
    <source>
        <dbReference type="ARBA" id="ARBA00022729"/>
    </source>
</evidence>
<feature type="domain" description="Gnk2-homologous" evidence="5">
    <location>
        <begin position="133"/>
        <end position="242"/>
    </location>
</feature>
<evidence type="ECO:0000313" key="7">
    <source>
        <dbReference type="Proteomes" id="UP001552299"/>
    </source>
</evidence>
<dbReference type="InterPro" id="IPR002902">
    <property type="entry name" value="GNK2"/>
</dbReference>
<reference evidence="6 7" key="1">
    <citation type="journal article" date="2024" name="Plant Biotechnol. J.">
        <title>Dendrobium thyrsiflorum genome and its molecular insights into genes involved in important horticultural traits.</title>
        <authorList>
            <person name="Chen B."/>
            <person name="Wang J.Y."/>
            <person name="Zheng P.J."/>
            <person name="Li K.L."/>
            <person name="Liang Y.M."/>
            <person name="Chen X.F."/>
            <person name="Zhang C."/>
            <person name="Zhao X."/>
            <person name="He X."/>
            <person name="Zhang G.Q."/>
            <person name="Liu Z.J."/>
            <person name="Xu Q."/>
        </authorList>
    </citation>
    <scope>NUCLEOTIDE SEQUENCE [LARGE SCALE GENOMIC DNA]</scope>
    <source>
        <strain evidence="6">GZMU011</strain>
    </source>
</reference>
<feature type="domain" description="Gnk2-homologous" evidence="5">
    <location>
        <begin position="22"/>
        <end position="125"/>
    </location>
</feature>
<dbReference type="PANTHER" id="PTHR32099">
    <property type="entry name" value="CYSTEINE-RICH REPEAT SECRETORY PROTEIN"/>
    <property type="match status" value="1"/>
</dbReference>
<dbReference type="Gene3D" id="3.30.430.20">
    <property type="entry name" value="Gnk2 domain, C-X8-C-X2-C motif"/>
    <property type="match status" value="2"/>
</dbReference>
<dbReference type="PANTHER" id="PTHR32099:SF42">
    <property type="entry name" value="CYSTEINE-RICH RECEPTOR-LIKE PROTEIN KINASE 9-RELATED"/>
    <property type="match status" value="1"/>
</dbReference>
<dbReference type="FunFam" id="3.30.430.20:FF:000003">
    <property type="entry name" value="Cysteine-rich RLK (RECEPTOR-like protein kinase) 10"/>
    <property type="match status" value="1"/>
</dbReference>
<feature type="region of interest" description="Disordered" evidence="3">
    <location>
        <begin position="251"/>
        <end position="300"/>
    </location>
</feature>
<proteinExistence type="predicted"/>
<comment type="caution">
    <text evidence="6">The sequence shown here is derived from an EMBL/GenBank/DDBJ whole genome shotgun (WGS) entry which is preliminary data.</text>
</comment>
<sequence>MAVLLHLIVFLASLFFPTATAIPLYAINGTNGKFISNSVYSSNLNLLFSSLSSNASAAAGFAATSTGRVPDRVYGHTLCRGDTNIATCRSCIHTAVSDIQLLCPNFKDAIIWYDDCQLSYSSQDFLYAPNVTSDIQILMFNNQNVPADQLLRSEILTAALLGNLSDLAVRNKSRLFATGETVLSAGNIIYGLVQCAPDLSVGGCRTCLEGTVDATTEDPLKGKMGGRMLGIWCNMRYEFYKFYNGSSMLQFSSDQSPSPSPSLQPLPPTPLPPIPPPSPLSPTPPTQNVTHSPVDSSNGGSNNVDIVLAITIPIVVGLVRIAIA</sequence>